<dbReference type="PROSITE" id="PS50263">
    <property type="entry name" value="CN_HYDROLASE"/>
    <property type="match status" value="1"/>
</dbReference>
<organism evidence="2">
    <name type="scientific">marine sediment metagenome</name>
    <dbReference type="NCBI Taxonomy" id="412755"/>
    <lineage>
        <taxon>unclassified sequences</taxon>
        <taxon>metagenomes</taxon>
        <taxon>ecological metagenomes</taxon>
    </lineage>
</organism>
<dbReference type="SUPFAM" id="SSF56317">
    <property type="entry name" value="Carbon-nitrogen hydrolase"/>
    <property type="match status" value="1"/>
</dbReference>
<feature type="domain" description="CN hydrolase" evidence="1">
    <location>
        <begin position="1"/>
        <end position="96"/>
    </location>
</feature>
<name>A0A0F9ATR6_9ZZZZ</name>
<dbReference type="EMBL" id="LAZR01055804">
    <property type="protein sequence ID" value="KKK75571.1"/>
    <property type="molecule type" value="Genomic_DNA"/>
</dbReference>
<dbReference type="Gene3D" id="3.60.110.10">
    <property type="entry name" value="Carbon-nitrogen hydrolase"/>
    <property type="match status" value="1"/>
</dbReference>
<reference evidence="2" key="1">
    <citation type="journal article" date="2015" name="Nature">
        <title>Complex archaea that bridge the gap between prokaryotes and eukaryotes.</title>
        <authorList>
            <person name="Spang A."/>
            <person name="Saw J.H."/>
            <person name="Jorgensen S.L."/>
            <person name="Zaremba-Niedzwiedzka K."/>
            <person name="Martijn J."/>
            <person name="Lind A.E."/>
            <person name="van Eijk R."/>
            <person name="Schleper C."/>
            <person name="Guy L."/>
            <person name="Ettema T.J."/>
        </authorList>
    </citation>
    <scope>NUCLEOTIDE SEQUENCE</scope>
</reference>
<feature type="non-terminal residue" evidence="2">
    <location>
        <position position="96"/>
    </location>
</feature>
<gene>
    <name evidence="2" type="ORF">LCGC14_2872360</name>
</gene>
<protein>
    <recommendedName>
        <fullName evidence="1">CN hydrolase domain-containing protein</fullName>
    </recommendedName>
</protein>
<dbReference type="Pfam" id="PF00795">
    <property type="entry name" value="CN_hydrolase"/>
    <property type="match status" value="1"/>
</dbReference>
<dbReference type="InterPro" id="IPR036526">
    <property type="entry name" value="C-N_Hydrolase_sf"/>
</dbReference>
<evidence type="ECO:0000313" key="2">
    <source>
        <dbReference type="EMBL" id="KKK75571.1"/>
    </source>
</evidence>
<dbReference type="CDD" id="cd07197">
    <property type="entry name" value="nitrilase"/>
    <property type="match status" value="1"/>
</dbReference>
<evidence type="ECO:0000259" key="1">
    <source>
        <dbReference type="PROSITE" id="PS50263"/>
    </source>
</evidence>
<dbReference type="InterPro" id="IPR003010">
    <property type="entry name" value="C-N_Hydrolase"/>
</dbReference>
<sequence>MQISIAQIDCVLDNQIDNQNKILRYIVKAALQESDLVVFPEMADTGYDMSTIQEHAKPWNETSFLQSLRSQAYENNIAVICGLAERNGNKTYNSVV</sequence>
<proteinExistence type="predicted"/>
<comment type="caution">
    <text evidence="2">The sequence shown here is derived from an EMBL/GenBank/DDBJ whole genome shotgun (WGS) entry which is preliminary data.</text>
</comment>
<dbReference type="AlphaFoldDB" id="A0A0F9ATR6"/>
<accession>A0A0F9ATR6</accession>